<dbReference type="CDD" id="cd06171">
    <property type="entry name" value="Sigma70_r4"/>
    <property type="match status" value="1"/>
</dbReference>
<keyword evidence="5" id="KW-0804">Transcription</keyword>
<feature type="domain" description="RNA polymerase sigma-70 region 2" evidence="6">
    <location>
        <begin position="55"/>
        <end position="118"/>
    </location>
</feature>
<dbReference type="SUPFAM" id="SSF88659">
    <property type="entry name" value="Sigma3 and sigma4 domains of RNA polymerase sigma factors"/>
    <property type="match status" value="1"/>
</dbReference>
<keyword evidence="4" id="KW-0238">DNA-binding</keyword>
<dbReference type="NCBIfam" id="NF009176">
    <property type="entry name" value="PRK12524.1"/>
    <property type="match status" value="1"/>
</dbReference>
<dbReference type="InterPro" id="IPR013249">
    <property type="entry name" value="RNA_pol_sigma70_r4_t2"/>
</dbReference>
<dbReference type="InterPro" id="IPR013324">
    <property type="entry name" value="RNA_pol_sigma_r3/r4-like"/>
</dbReference>
<dbReference type="InterPro" id="IPR014284">
    <property type="entry name" value="RNA_pol_sigma-70_dom"/>
</dbReference>
<dbReference type="InterPro" id="IPR007627">
    <property type="entry name" value="RNA_pol_sigma70_r2"/>
</dbReference>
<dbReference type="PANTHER" id="PTHR43133:SF8">
    <property type="entry name" value="RNA POLYMERASE SIGMA FACTOR HI_1459-RELATED"/>
    <property type="match status" value="1"/>
</dbReference>
<dbReference type="SUPFAM" id="SSF88946">
    <property type="entry name" value="Sigma2 domain of RNA polymerase sigma factors"/>
    <property type="match status" value="1"/>
</dbReference>
<comment type="similarity">
    <text evidence="1">Belongs to the sigma-70 factor family. ECF subfamily.</text>
</comment>
<dbReference type="InterPro" id="IPR013325">
    <property type="entry name" value="RNA_pol_sigma_r2"/>
</dbReference>
<dbReference type="InterPro" id="IPR039425">
    <property type="entry name" value="RNA_pol_sigma-70-like"/>
</dbReference>
<reference evidence="8" key="1">
    <citation type="journal article" date="2015" name="Nature">
        <title>Complex archaea that bridge the gap between prokaryotes and eukaryotes.</title>
        <authorList>
            <person name="Spang A."/>
            <person name="Saw J.H."/>
            <person name="Jorgensen S.L."/>
            <person name="Zaremba-Niedzwiedzka K."/>
            <person name="Martijn J."/>
            <person name="Lind A.E."/>
            <person name="van Eijk R."/>
            <person name="Schleper C."/>
            <person name="Guy L."/>
            <person name="Ettema T.J."/>
        </authorList>
    </citation>
    <scope>NUCLEOTIDE SEQUENCE</scope>
</reference>
<evidence type="ECO:0008006" key="9">
    <source>
        <dbReference type="Google" id="ProtNLM"/>
    </source>
</evidence>
<proteinExistence type="inferred from homology"/>
<dbReference type="EMBL" id="LAZR01003866">
    <property type="protein sequence ID" value="KKN13967.1"/>
    <property type="molecule type" value="Genomic_DNA"/>
</dbReference>
<accession>A0A0F9NPK8</accession>
<evidence type="ECO:0000256" key="2">
    <source>
        <dbReference type="ARBA" id="ARBA00023015"/>
    </source>
</evidence>
<evidence type="ECO:0000259" key="6">
    <source>
        <dbReference type="Pfam" id="PF04542"/>
    </source>
</evidence>
<evidence type="ECO:0000259" key="7">
    <source>
        <dbReference type="Pfam" id="PF08281"/>
    </source>
</evidence>
<keyword evidence="2" id="KW-0805">Transcription regulation</keyword>
<dbReference type="GO" id="GO:0003677">
    <property type="term" value="F:DNA binding"/>
    <property type="evidence" value="ECO:0007669"/>
    <property type="project" value="UniProtKB-KW"/>
</dbReference>
<dbReference type="Pfam" id="PF08281">
    <property type="entry name" value="Sigma70_r4_2"/>
    <property type="match status" value="1"/>
</dbReference>
<dbReference type="Gene3D" id="1.10.1740.10">
    <property type="match status" value="1"/>
</dbReference>
<evidence type="ECO:0000313" key="8">
    <source>
        <dbReference type="EMBL" id="KKN13967.1"/>
    </source>
</evidence>
<dbReference type="Gene3D" id="1.10.10.10">
    <property type="entry name" value="Winged helix-like DNA-binding domain superfamily/Winged helix DNA-binding domain"/>
    <property type="match status" value="1"/>
</dbReference>
<evidence type="ECO:0000256" key="3">
    <source>
        <dbReference type="ARBA" id="ARBA00023082"/>
    </source>
</evidence>
<protein>
    <recommendedName>
        <fullName evidence="9">HTH luxR-type domain-containing protein</fullName>
    </recommendedName>
</protein>
<dbReference type="AlphaFoldDB" id="A0A0F9NPK8"/>
<dbReference type="Pfam" id="PF04542">
    <property type="entry name" value="Sigma70_r2"/>
    <property type="match status" value="1"/>
</dbReference>
<dbReference type="PANTHER" id="PTHR43133">
    <property type="entry name" value="RNA POLYMERASE ECF-TYPE SIGMA FACTO"/>
    <property type="match status" value="1"/>
</dbReference>
<gene>
    <name evidence="8" type="ORF">LCGC14_1000920</name>
</gene>
<feature type="domain" description="RNA polymerase sigma factor 70 region 4 type 2" evidence="7">
    <location>
        <begin position="147"/>
        <end position="199"/>
    </location>
</feature>
<keyword evidence="3" id="KW-0731">Sigma factor</keyword>
<evidence type="ECO:0000256" key="5">
    <source>
        <dbReference type="ARBA" id="ARBA00023163"/>
    </source>
</evidence>
<dbReference type="NCBIfam" id="TIGR02937">
    <property type="entry name" value="sigma70-ECF"/>
    <property type="match status" value="1"/>
</dbReference>
<evidence type="ECO:0000256" key="1">
    <source>
        <dbReference type="ARBA" id="ARBA00010641"/>
    </source>
</evidence>
<name>A0A0F9NPK8_9ZZZZ</name>
<organism evidence="8">
    <name type="scientific">marine sediment metagenome</name>
    <dbReference type="NCBI Taxonomy" id="412755"/>
    <lineage>
        <taxon>unclassified sequences</taxon>
        <taxon>metagenomes</taxon>
        <taxon>ecological metagenomes</taxon>
    </lineage>
</organism>
<comment type="caution">
    <text evidence="8">The sequence shown here is derived from an EMBL/GenBank/DDBJ whole genome shotgun (WGS) entry which is preliminary data.</text>
</comment>
<sequence>MARAYLHCMPAPTSSKVMNIRASSDVDRNDPVAALLSRYAQGDTAAARLLTIQLTPLAYGHAFRVLGDAAEAEDVAQEALMRLWKVASNWREGDAKVSTWLYRVVANLCIDRLRKRGRGAIPLEDIAEPADPTESAATKLQHKARRDALQSALNVLPERQRQAVVLRHIDGLANSEIATILDVSIEAVESLTARGKQALAKLLDGRRDALGYDDD</sequence>
<dbReference type="GO" id="GO:0006352">
    <property type="term" value="P:DNA-templated transcription initiation"/>
    <property type="evidence" value="ECO:0007669"/>
    <property type="project" value="InterPro"/>
</dbReference>
<evidence type="ECO:0000256" key="4">
    <source>
        <dbReference type="ARBA" id="ARBA00023125"/>
    </source>
</evidence>
<dbReference type="InterPro" id="IPR036388">
    <property type="entry name" value="WH-like_DNA-bd_sf"/>
</dbReference>
<dbReference type="GO" id="GO:0016987">
    <property type="term" value="F:sigma factor activity"/>
    <property type="evidence" value="ECO:0007669"/>
    <property type="project" value="UniProtKB-KW"/>
</dbReference>